<comment type="caution">
    <text evidence="1">The sequence shown here is derived from an EMBL/GenBank/DDBJ whole genome shotgun (WGS) entry which is preliminary data.</text>
</comment>
<dbReference type="EMBL" id="SDIQ01000044">
    <property type="protein sequence ID" value="RXL17170.1"/>
    <property type="molecule type" value="Genomic_DNA"/>
</dbReference>
<dbReference type="Proteomes" id="UP000839536">
    <property type="component" value="Unassembled WGS sequence"/>
</dbReference>
<protein>
    <submittedName>
        <fullName evidence="1">Phosphohydrolase</fullName>
    </submittedName>
</protein>
<dbReference type="SUPFAM" id="SSF53448">
    <property type="entry name" value="Nucleotide-diphospho-sugar transferases"/>
    <property type="match status" value="1"/>
</dbReference>
<reference evidence="1" key="1">
    <citation type="submission" date="2019-01" db="EMBL/GenBank/DDBJ databases">
        <title>Whole genome sequencing of Salmonella enterica.</title>
        <authorList>
            <person name="Cao G."/>
        </authorList>
    </citation>
    <scope>NUCLEOTIDE SEQUENCE [LARGE SCALE GENOMIC DNA]</scope>
    <source>
        <strain evidence="1">CFSAN074594</strain>
    </source>
</reference>
<dbReference type="Gene3D" id="3.90.550.10">
    <property type="entry name" value="Spore Coat Polysaccharide Biosynthesis Protein SpsA, Chain A"/>
    <property type="match status" value="1"/>
</dbReference>
<keyword evidence="1" id="KW-0378">Hydrolase</keyword>
<proteinExistence type="predicted"/>
<sequence>MKIALVLRSGGDFSASDVQWLANQLPPGYEIICLTDVKNMLIPGVTCIPLIHKWNFCRGWWAKIELFRPDVEDDLFFLDLDTVITGDITPILDAPPAEFTMLRDFYHPRRFGSGVMWIPNTVKAKIWSAFWRDSSGWITSCTTTEYWGDQGFLRKVMGDGIATFQDLYPGWFKSYKVDVAMPGSKYANPRYSRGNGRLPADCRIVSFHGRPRPQQVTEPWIPGAQPVAGLIHECELD</sequence>
<accession>A0A4V1MBJ3</accession>
<organism evidence="1">
    <name type="scientific">Salmonella enterica</name>
    <name type="common">Salmonella choleraesuis</name>
    <dbReference type="NCBI Taxonomy" id="28901"/>
    <lineage>
        <taxon>Bacteria</taxon>
        <taxon>Pseudomonadati</taxon>
        <taxon>Pseudomonadota</taxon>
        <taxon>Gammaproteobacteria</taxon>
        <taxon>Enterobacterales</taxon>
        <taxon>Enterobacteriaceae</taxon>
        <taxon>Salmonella</taxon>
    </lineage>
</organism>
<evidence type="ECO:0000313" key="1">
    <source>
        <dbReference type="EMBL" id="RXL17170.1"/>
    </source>
</evidence>
<dbReference type="InterPro" id="IPR029044">
    <property type="entry name" value="Nucleotide-diphossugar_trans"/>
</dbReference>
<dbReference type="GO" id="GO:0016787">
    <property type="term" value="F:hydrolase activity"/>
    <property type="evidence" value="ECO:0007669"/>
    <property type="project" value="UniProtKB-KW"/>
</dbReference>
<dbReference type="RefSeq" id="WP_000684867.1">
    <property type="nucleotide sequence ID" value="NZ_MXLS01000021.1"/>
</dbReference>
<name>A0A4V1MBJ3_SALER</name>
<dbReference type="AlphaFoldDB" id="A0A4V1MBJ3"/>
<gene>
    <name evidence="1" type="ORF">EKD96_21230</name>
</gene>